<proteinExistence type="predicted"/>
<keyword evidence="4" id="KW-1185">Reference proteome</keyword>
<reference evidence="3" key="1">
    <citation type="submission" date="2024-05" db="EMBL/GenBank/DDBJ databases">
        <title>Whole genome shotgun sequence of Streptomyces daghestanicus NBRC 12762.</title>
        <authorList>
            <person name="Komaki H."/>
            <person name="Tamura T."/>
        </authorList>
    </citation>
    <scope>NUCLEOTIDE SEQUENCE</scope>
    <source>
        <strain evidence="3">NBRC 12762</strain>
    </source>
</reference>
<accession>A0ABQ3PUX8</accession>
<dbReference type="EMBL" id="BNDX01000002">
    <property type="protein sequence ID" value="GHI28816.1"/>
    <property type="molecule type" value="Genomic_DNA"/>
</dbReference>
<feature type="domain" description="vWA-MoxR associated protein C-terminal" evidence="2">
    <location>
        <begin position="482"/>
        <end position="706"/>
    </location>
</feature>
<dbReference type="SUPFAM" id="SSF50494">
    <property type="entry name" value="Trypsin-like serine proteases"/>
    <property type="match status" value="1"/>
</dbReference>
<feature type="compositionally biased region" description="Basic and acidic residues" evidence="1">
    <location>
        <begin position="718"/>
        <end position="729"/>
    </location>
</feature>
<dbReference type="InterPro" id="IPR009003">
    <property type="entry name" value="Peptidase_S1_PA"/>
</dbReference>
<protein>
    <recommendedName>
        <fullName evidence="2">vWA-MoxR associated protein C-terminal domain-containing protein</fullName>
    </recommendedName>
</protein>
<dbReference type="RefSeq" id="WP_189419018.1">
    <property type="nucleotide sequence ID" value="NZ_BMTC01000014.1"/>
</dbReference>
<feature type="region of interest" description="Disordered" evidence="1">
    <location>
        <begin position="706"/>
        <end position="729"/>
    </location>
</feature>
<sequence length="729" mass="78449">MGWFRQDGAPRPVVSVLRRAADGRTGSAGDEAGAAVLLSRRHVLTCAHVVNDALGIRPLAADRPVADGLDIVFHVDGAPRRTVARVTVWIPPRQRPSGVWQGDLCVLELTGPAPEPVRPAVWQDMAEGQAVRAWGADGKAGGFADTEVKLADEGIYYLDGALSGAAVAPGFSGGPLWSRHEPAVVGLVVAHRDPQGRPLTGQQVVRRSWALPWQTVRAELLTAGAADLIEARPADAPGPEDPFRRTLAHELWELLADPVTRTDHARRLAAELGLRTPADGSVPGVDELVDLLGGSERALATLTESLASAYRGGRRPRALDRLLAAGRLSGTARLLSVGEQRLLAHRMREIAAGDPALVPRAAREALRYTPLPAALRGATLAADGVETALGELEALPDGDVLPDGGPSVPALLKLVEFTAAEAGAADREDLRTWSERVAGRLGVHAAALAQRRADAVAWAARWPAAVTRVVARISTLASDPPDHHRCALWLVRADGTPAPVVIGEPGPFPPDRIGRLIREAAERAETESGQEVRDVDVLVDRDGLHLPVDEWDAGNAVPWLPGEPLGVGYRIALRCPEIAEHNPRHAQLLRARWSAGDTAEPLVVDEKTADAKQLYSRLRTSHEHTGQVVLHGPEEIRRTLLEICLACGVPVVLWDRAARSHADAHHLDEVAPNGPLVRLPERVRTFRGKVWTDPERHRARPSLVWEPEHPLPLPAQHRLADPAEGVRAR</sequence>
<dbReference type="GeneID" id="91550091"/>
<gene>
    <name evidence="3" type="ORF">Sdagh_05460</name>
</gene>
<evidence type="ECO:0000313" key="3">
    <source>
        <dbReference type="EMBL" id="GHI28816.1"/>
    </source>
</evidence>
<evidence type="ECO:0000313" key="4">
    <source>
        <dbReference type="Proteomes" id="UP001052655"/>
    </source>
</evidence>
<dbReference type="Pfam" id="PF13365">
    <property type="entry name" value="Trypsin_2"/>
    <property type="match status" value="1"/>
</dbReference>
<dbReference type="Proteomes" id="UP001052655">
    <property type="component" value="Unassembled WGS sequence"/>
</dbReference>
<dbReference type="Pfam" id="PF20028">
    <property type="entry name" value="VMAP-C"/>
    <property type="match status" value="1"/>
</dbReference>
<comment type="caution">
    <text evidence="3">The sequence shown here is derived from an EMBL/GenBank/DDBJ whole genome shotgun (WGS) entry which is preliminary data.</text>
</comment>
<name>A0ABQ3PUX8_9ACTN</name>
<evidence type="ECO:0000256" key="1">
    <source>
        <dbReference type="SAM" id="MobiDB-lite"/>
    </source>
</evidence>
<evidence type="ECO:0000259" key="2">
    <source>
        <dbReference type="Pfam" id="PF20028"/>
    </source>
</evidence>
<organism evidence="3 4">
    <name type="scientific">Streptomyces daghestanicus</name>
    <dbReference type="NCBI Taxonomy" id="66885"/>
    <lineage>
        <taxon>Bacteria</taxon>
        <taxon>Bacillati</taxon>
        <taxon>Actinomycetota</taxon>
        <taxon>Actinomycetes</taxon>
        <taxon>Kitasatosporales</taxon>
        <taxon>Streptomycetaceae</taxon>
        <taxon>Streptomyces</taxon>
    </lineage>
</organism>
<dbReference type="InterPro" id="IPR045450">
    <property type="entry name" value="VMAP_C"/>
</dbReference>